<dbReference type="AlphaFoldDB" id="A0A8J0QVX9"/>
<keyword evidence="4" id="KW-1185">Reference proteome</keyword>
<dbReference type="RefSeq" id="NP_001409424.1">
    <property type="nucleotide sequence ID" value="NM_001422495.1"/>
</dbReference>
<dbReference type="PANTHER" id="PTHR15153:SF0">
    <property type="entry name" value="TUMOR NECROSIS FACTOR LIGAND SUPERFAMILY MEMBER 9"/>
    <property type="match status" value="1"/>
</dbReference>
<evidence type="ECO:0000256" key="2">
    <source>
        <dbReference type="SAM" id="Phobius"/>
    </source>
</evidence>
<evidence type="ECO:0000313" key="4">
    <source>
        <dbReference type="Proteomes" id="UP000008143"/>
    </source>
</evidence>
<dbReference type="Pfam" id="PF00229">
    <property type="entry name" value="TNF"/>
    <property type="match status" value="1"/>
</dbReference>
<evidence type="ECO:0000259" key="3">
    <source>
        <dbReference type="Pfam" id="PF00229"/>
    </source>
</evidence>
<protein>
    <submittedName>
        <fullName evidence="5">Uncharacterized protein LOC100491629</fullName>
    </submittedName>
</protein>
<dbReference type="InterPro" id="IPR042373">
    <property type="entry name" value="TNFSF9"/>
</dbReference>
<organism evidence="4 5">
    <name type="scientific">Xenopus tropicalis</name>
    <name type="common">Western clawed frog</name>
    <name type="synonym">Silurana tropicalis</name>
    <dbReference type="NCBI Taxonomy" id="8364"/>
    <lineage>
        <taxon>Eukaryota</taxon>
        <taxon>Metazoa</taxon>
        <taxon>Chordata</taxon>
        <taxon>Craniata</taxon>
        <taxon>Vertebrata</taxon>
        <taxon>Euteleostomi</taxon>
        <taxon>Amphibia</taxon>
        <taxon>Batrachia</taxon>
        <taxon>Anura</taxon>
        <taxon>Pipoidea</taxon>
        <taxon>Pipidae</taxon>
        <taxon>Xenopodinae</taxon>
        <taxon>Xenopus</taxon>
        <taxon>Silurana</taxon>
    </lineage>
</organism>
<name>A0A8J0QVX9_XENTR</name>
<dbReference type="InterPro" id="IPR006052">
    <property type="entry name" value="TNF_dom"/>
</dbReference>
<comment type="similarity">
    <text evidence="1">Belongs to the tumor necrosis factor family.</text>
</comment>
<sequence length="233" mass="25749">MNQSSLSSASTMTAISLPVSSSDLESQKDSSRRCRCLDHFLVISVVLIILTLGSFGVFYIGWERPSPVAQKQGDDRNVKMSQALLVPTNTALKDSTWTWFPNGVDPVHVDQDFTIASDTELVVHRTGLYYVYAQISVKCRVTNGCKKDGLASLNVIKNGDESSPILTLDITLENAHKTKFSGTPQLLFKGESLRTKLSTDNTDMSWELNDKADNFLGLFLVTDTKNIRIPLSI</sequence>
<dbReference type="PANTHER" id="PTHR15153">
    <property type="entry name" value="TUMOR NECROSIS FACTOR LIGAND SUPERFAMILY MEMBER 9"/>
    <property type="match status" value="1"/>
</dbReference>
<evidence type="ECO:0000313" key="6">
    <source>
        <dbReference type="Xenbase" id="XB-GENE-22061512"/>
    </source>
</evidence>
<evidence type="ECO:0000256" key="1">
    <source>
        <dbReference type="ARBA" id="ARBA00008670"/>
    </source>
</evidence>
<keyword evidence="2" id="KW-0472">Membrane</keyword>
<accession>A0A8J0QVX9</accession>
<dbReference type="GO" id="GO:0005164">
    <property type="term" value="F:tumor necrosis factor receptor binding"/>
    <property type="evidence" value="ECO:0007669"/>
    <property type="project" value="InterPro"/>
</dbReference>
<dbReference type="InterPro" id="IPR008983">
    <property type="entry name" value="Tumour_necrosis_fac-like_dom"/>
</dbReference>
<keyword evidence="2" id="KW-0812">Transmembrane</keyword>
<dbReference type="AGR" id="Xenbase:XB-GENE-22061512"/>
<proteinExistence type="inferred from homology"/>
<dbReference type="Gene3D" id="2.60.120.40">
    <property type="match status" value="1"/>
</dbReference>
<dbReference type="GO" id="GO:0016020">
    <property type="term" value="C:membrane"/>
    <property type="evidence" value="ECO:0007669"/>
    <property type="project" value="InterPro"/>
</dbReference>
<dbReference type="RefSeq" id="XP_002940091.3">
    <property type="nucleotide sequence ID" value="XM_002940045.5"/>
</dbReference>
<feature type="transmembrane region" description="Helical" evidence="2">
    <location>
        <begin position="40"/>
        <end position="62"/>
    </location>
</feature>
<evidence type="ECO:0000313" key="5">
    <source>
        <dbReference type="RefSeq" id="XP_002940091.3"/>
    </source>
</evidence>
<gene>
    <name evidence="6" type="primary">XB22061511</name>
    <name evidence="5" type="synonym">LOC100491629</name>
</gene>
<dbReference type="Proteomes" id="UP000008143">
    <property type="component" value="Chromosome 3"/>
</dbReference>
<dbReference type="OMA" id="RVTNGCK"/>
<dbReference type="GO" id="GO:0006955">
    <property type="term" value="P:immune response"/>
    <property type="evidence" value="ECO:0007669"/>
    <property type="project" value="InterPro"/>
</dbReference>
<feature type="domain" description="THD" evidence="3">
    <location>
        <begin position="117"/>
        <end position="221"/>
    </location>
</feature>
<dbReference type="Xenbase" id="XB-GENE-22061512">
    <property type="gene designation" value="XB22061511"/>
</dbReference>
<dbReference type="OrthoDB" id="9899228at2759"/>
<dbReference type="CTD" id="100491629"/>
<dbReference type="GeneID" id="100491629"/>
<dbReference type="SUPFAM" id="SSF49842">
    <property type="entry name" value="TNF-like"/>
    <property type="match status" value="1"/>
</dbReference>
<keyword evidence="2" id="KW-1133">Transmembrane helix</keyword>
<dbReference type="KEGG" id="xtr:100491629"/>
<reference evidence="5" key="1">
    <citation type="submission" date="2025-08" db="UniProtKB">
        <authorList>
            <consortium name="RefSeq"/>
        </authorList>
    </citation>
    <scope>IDENTIFICATION</scope>
    <source>
        <strain evidence="5">Nigerian</strain>
        <tissue evidence="5">Liver and blood</tissue>
    </source>
</reference>